<comment type="caution">
    <text evidence="3">The sequence shown here is derived from an EMBL/GenBank/DDBJ whole genome shotgun (WGS) entry which is preliminary data.</text>
</comment>
<dbReference type="AlphaFoldDB" id="A0A919LBW8"/>
<gene>
    <name evidence="3" type="ORF">Sxan_60620</name>
</gene>
<name>A0A919LBW8_9ACTN</name>
<proteinExistence type="predicted"/>
<protein>
    <submittedName>
        <fullName evidence="3">Uncharacterized protein</fullName>
    </submittedName>
</protein>
<accession>A0A919LBW8</accession>
<sequence>MDLFSFDDVSNDDEQTGTRRQGPLWRHALAAVAITVCGLGFGWAASAWRLGPPEYGIPSAAPGSPWALLAVCGAVGLAAAALLRGASARIPVYGPGRVGFVLVFLGTRLALGFRPEPGPLAAGAAAVLAAAAAWCAFAAWTHHRAGSPGADGAGALRPGADGPTGGPDPA</sequence>
<feature type="transmembrane region" description="Helical" evidence="2">
    <location>
        <begin position="98"/>
        <end position="114"/>
    </location>
</feature>
<organism evidence="3 4">
    <name type="scientific">Streptomyces xanthophaeus</name>
    <dbReference type="NCBI Taxonomy" id="67385"/>
    <lineage>
        <taxon>Bacteria</taxon>
        <taxon>Bacillati</taxon>
        <taxon>Actinomycetota</taxon>
        <taxon>Actinomycetes</taxon>
        <taxon>Kitasatosporales</taxon>
        <taxon>Streptomycetaceae</taxon>
        <taxon>Streptomyces</taxon>
    </lineage>
</organism>
<keyword evidence="2" id="KW-0812">Transmembrane</keyword>
<dbReference type="Proteomes" id="UP000600026">
    <property type="component" value="Unassembled WGS sequence"/>
</dbReference>
<evidence type="ECO:0000313" key="3">
    <source>
        <dbReference type="EMBL" id="GHI88698.1"/>
    </source>
</evidence>
<feature type="region of interest" description="Disordered" evidence="1">
    <location>
        <begin position="1"/>
        <end position="20"/>
    </location>
</feature>
<feature type="transmembrane region" description="Helical" evidence="2">
    <location>
        <begin position="120"/>
        <end position="140"/>
    </location>
</feature>
<reference evidence="3" key="1">
    <citation type="submission" date="2020-09" db="EMBL/GenBank/DDBJ databases">
        <title>Whole genome shotgun sequence of Streptomyces xanthophaeus NBRC 12829.</title>
        <authorList>
            <person name="Komaki H."/>
            <person name="Tamura T."/>
        </authorList>
    </citation>
    <scope>NUCLEOTIDE SEQUENCE</scope>
    <source>
        <strain evidence="3">NBRC 12829</strain>
    </source>
</reference>
<feature type="region of interest" description="Disordered" evidence="1">
    <location>
        <begin position="148"/>
        <end position="170"/>
    </location>
</feature>
<dbReference type="OrthoDB" id="4338399at2"/>
<evidence type="ECO:0000313" key="4">
    <source>
        <dbReference type="Proteomes" id="UP000600026"/>
    </source>
</evidence>
<keyword evidence="4" id="KW-1185">Reference proteome</keyword>
<feature type="transmembrane region" description="Helical" evidence="2">
    <location>
        <begin position="66"/>
        <end position="86"/>
    </location>
</feature>
<evidence type="ECO:0000256" key="1">
    <source>
        <dbReference type="SAM" id="MobiDB-lite"/>
    </source>
</evidence>
<evidence type="ECO:0000256" key="2">
    <source>
        <dbReference type="SAM" id="Phobius"/>
    </source>
</evidence>
<feature type="transmembrane region" description="Helical" evidence="2">
    <location>
        <begin position="28"/>
        <end position="46"/>
    </location>
</feature>
<dbReference type="RefSeq" id="WP_051859356.1">
    <property type="nucleotide sequence ID" value="NZ_BNEE01000006.1"/>
</dbReference>
<dbReference type="EMBL" id="BNEE01000006">
    <property type="protein sequence ID" value="GHI88698.1"/>
    <property type="molecule type" value="Genomic_DNA"/>
</dbReference>
<keyword evidence="2" id="KW-1133">Transmembrane helix</keyword>
<keyword evidence="2" id="KW-0472">Membrane</keyword>